<dbReference type="InterPro" id="IPR033738">
    <property type="entry name" value="AsnB_N"/>
</dbReference>
<dbReference type="Pfam" id="PF00733">
    <property type="entry name" value="Asn_synthase"/>
    <property type="match status" value="1"/>
</dbReference>
<gene>
    <name evidence="11" type="ordered locus">Cycma_2314</name>
</gene>
<dbReference type="InterPro" id="IPR017932">
    <property type="entry name" value="GATase_2_dom"/>
</dbReference>
<dbReference type="Proteomes" id="UP000001635">
    <property type="component" value="Chromosome"/>
</dbReference>
<keyword evidence="4 9" id="KW-0547">Nucleotide-binding</keyword>
<dbReference type="CDD" id="cd00712">
    <property type="entry name" value="AsnB"/>
    <property type="match status" value="1"/>
</dbReference>
<dbReference type="SUPFAM" id="SSF52402">
    <property type="entry name" value="Adenine nucleotide alpha hydrolases-like"/>
    <property type="match status" value="1"/>
</dbReference>
<dbReference type="Gene3D" id="3.60.20.10">
    <property type="entry name" value="Glutamine Phosphoribosylpyrophosphate, subunit 1, domain 1"/>
    <property type="match status" value="1"/>
</dbReference>
<dbReference type="GO" id="GO:0005829">
    <property type="term" value="C:cytosol"/>
    <property type="evidence" value="ECO:0007669"/>
    <property type="project" value="TreeGrafter"/>
</dbReference>
<dbReference type="GO" id="GO:0005524">
    <property type="term" value="F:ATP binding"/>
    <property type="evidence" value="ECO:0007669"/>
    <property type="project" value="UniProtKB-KW"/>
</dbReference>
<proteinExistence type="inferred from homology"/>
<accession>G0J5Z3</accession>
<dbReference type="HOGENOM" id="CLU_014658_3_0_10"/>
<dbReference type="PIRSF" id="PIRSF001589">
    <property type="entry name" value="Asn_synthetase_glu-h"/>
    <property type="match status" value="1"/>
</dbReference>
<feature type="domain" description="Glutamine amidotransferase type-2" evidence="10">
    <location>
        <begin position="2"/>
        <end position="212"/>
    </location>
</feature>
<evidence type="ECO:0000256" key="1">
    <source>
        <dbReference type="ARBA" id="ARBA00005187"/>
    </source>
</evidence>
<keyword evidence="8" id="KW-0061">Asparagine biosynthesis</keyword>
<feature type="binding site" evidence="9">
    <location>
        <position position="99"/>
    </location>
    <ligand>
        <name>L-glutamine</name>
        <dbReference type="ChEBI" id="CHEBI:58359"/>
    </ligand>
</feature>
<dbReference type="InterPro" id="IPR001962">
    <property type="entry name" value="Asn_synthase"/>
</dbReference>
<name>G0J5Z3_CYCMS</name>
<dbReference type="PROSITE" id="PS51278">
    <property type="entry name" value="GATASE_TYPE_2"/>
    <property type="match status" value="1"/>
</dbReference>
<evidence type="ECO:0000256" key="9">
    <source>
        <dbReference type="PIRSR" id="PIRSR001589-2"/>
    </source>
</evidence>
<dbReference type="PANTHER" id="PTHR43284">
    <property type="entry name" value="ASPARAGINE SYNTHETASE (GLUTAMINE-HYDROLYZING)"/>
    <property type="match status" value="1"/>
</dbReference>
<dbReference type="PANTHER" id="PTHR43284:SF1">
    <property type="entry name" value="ASPARAGINE SYNTHETASE"/>
    <property type="match status" value="1"/>
</dbReference>
<sequence length="601" mass="68051">MCGVHLLVDSSAKDDVAITKMVESCTHRGPDHAEVIRIRRGIFLASNRLKISDLRDEANQPISNQEQNAFLSWNGFLYNYQDLKNQLLEEGVVFKTRSDGEVLFHWLKEKGTKGIAAIEGMFALVFVDLISSEIILARDPVGMKSLYFYQGENKLLCSSEVNCLLKAGGGKKGFDTDQIVPFWYLRTSLPTNSFFKEIKELLPGQVLKFDLDGQNISQLKIPIHQRSGEKETVPDQTVFKQRLTEAVLTHFTAEVPVGMILSGGADSSLLYHIWYKETGVPLPSYTIGFEMAKGKRSSDAKYAANLTKTMGGGNQEIKIGPDYFLDTWEEYIAQLDHPVGDSASYLTWALAKEARKQVKVLVSGVGADELFAGYNRHKAFKAYLKHPQLWQNISSLLKHVPLWSRSYQKFLKSIHTDPSRTFINFAALNPVPEELGMSLKKIYPFAGRDFKNALAYDQNLYLVHDLLKIHDNACMAHGIEGRAPFLDWGLIKLSDSMSEELLLSIPAKSWIKETLVKEGLETIANREKKGFGLPILEWYMNHSAFRNKLSSSVIAFGEKYGNFVAQEWQPLFKYPEKHIQNNYLLLFNVFLLSDWINLNAQ</sequence>
<comment type="pathway">
    <text evidence="1">Amino-acid biosynthesis; L-asparagine biosynthesis; L-asparagine from L-aspartate (L-Gln route): step 1/1.</text>
</comment>
<reference evidence="12" key="1">
    <citation type="submission" date="2011-07" db="EMBL/GenBank/DDBJ databases">
        <title>The complete genome of Cyclobacterium marinum DSM 745.</title>
        <authorList>
            <person name="Lucas S."/>
            <person name="Han J."/>
            <person name="Lapidus A."/>
            <person name="Bruce D."/>
            <person name="Goodwin L."/>
            <person name="Pitluck S."/>
            <person name="Peters L."/>
            <person name="Kyrpides N."/>
            <person name="Mavromatis K."/>
            <person name="Ivanova N."/>
            <person name="Ovchinnikova G."/>
            <person name="Chertkov O."/>
            <person name="Detter J.C."/>
            <person name="Tapia R."/>
            <person name="Han C."/>
            <person name="Land M."/>
            <person name="Hauser L."/>
            <person name="Markowitz V."/>
            <person name="Cheng J.-F."/>
            <person name="Hugenholtz P."/>
            <person name="Woyke T."/>
            <person name="Wu D."/>
            <person name="Tindall B."/>
            <person name="Schuetze A."/>
            <person name="Brambilla E."/>
            <person name="Klenk H.-P."/>
            <person name="Eisen J.A."/>
        </authorList>
    </citation>
    <scope>NUCLEOTIDE SEQUENCE [LARGE SCALE GENOMIC DNA]</scope>
    <source>
        <strain evidence="12">ATCC 25205 / DSM 745 / LMG 13164 / NCIMB 1802</strain>
    </source>
</reference>
<dbReference type="Gene3D" id="3.40.50.620">
    <property type="entry name" value="HUPs"/>
    <property type="match status" value="1"/>
</dbReference>
<evidence type="ECO:0000256" key="6">
    <source>
        <dbReference type="ARBA" id="ARBA00022962"/>
    </source>
</evidence>
<dbReference type="InterPro" id="IPR014729">
    <property type="entry name" value="Rossmann-like_a/b/a_fold"/>
</dbReference>
<keyword evidence="6 8" id="KW-0315">Glutamine amidotransferase</keyword>
<comment type="similarity">
    <text evidence="2">Belongs to the asparagine synthetase family.</text>
</comment>
<evidence type="ECO:0000256" key="8">
    <source>
        <dbReference type="PIRSR" id="PIRSR001589-1"/>
    </source>
</evidence>
<dbReference type="GO" id="GO:0006529">
    <property type="term" value="P:asparagine biosynthetic process"/>
    <property type="evidence" value="ECO:0007669"/>
    <property type="project" value="UniProtKB-KW"/>
</dbReference>
<feature type="binding site" evidence="9">
    <location>
        <position position="287"/>
    </location>
    <ligand>
        <name>ATP</name>
        <dbReference type="ChEBI" id="CHEBI:30616"/>
    </ligand>
</feature>
<feature type="binding site" evidence="9">
    <location>
        <begin position="363"/>
        <end position="364"/>
    </location>
    <ligand>
        <name>ATP</name>
        <dbReference type="ChEBI" id="CHEBI:30616"/>
    </ligand>
</feature>
<evidence type="ECO:0000259" key="10">
    <source>
        <dbReference type="PROSITE" id="PS51278"/>
    </source>
</evidence>
<dbReference type="Pfam" id="PF13537">
    <property type="entry name" value="GATase_7"/>
    <property type="match status" value="1"/>
</dbReference>
<organism evidence="11 12">
    <name type="scientific">Cyclobacterium marinum (strain ATCC 25205 / DSM 745 / LMG 13164 / NCIMB 1802)</name>
    <name type="common">Flectobacillus marinus</name>
    <dbReference type="NCBI Taxonomy" id="880070"/>
    <lineage>
        <taxon>Bacteria</taxon>
        <taxon>Pseudomonadati</taxon>
        <taxon>Bacteroidota</taxon>
        <taxon>Cytophagia</taxon>
        <taxon>Cytophagales</taxon>
        <taxon>Cyclobacteriaceae</taxon>
        <taxon>Cyclobacterium</taxon>
    </lineage>
</organism>
<evidence type="ECO:0000256" key="2">
    <source>
        <dbReference type="ARBA" id="ARBA00005752"/>
    </source>
</evidence>
<keyword evidence="8" id="KW-0028">Amino-acid biosynthesis</keyword>
<dbReference type="InterPro" id="IPR029055">
    <property type="entry name" value="Ntn_hydrolases_N"/>
</dbReference>
<dbReference type="EC" id="6.3.5.4" evidence="3"/>
<dbReference type="KEGG" id="cmr:Cycma_2314"/>
<dbReference type="InterPro" id="IPR006426">
    <property type="entry name" value="Asn_synth_AEB"/>
</dbReference>
<evidence type="ECO:0000313" key="11">
    <source>
        <dbReference type="EMBL" id="AEL26056.1"/>
    </source>
</evidence>
<dbReference type="OrthoDB" id="9763290at2"/>
<dbReference type="GO" id="GO:0004066">
    <property type="term" value="F:asparagine synthase (glutamine-hydrolyzing) activity"/>
    <property type="evidence" value="ECO:0007669"/>
    <property type="project" value="UniProtKB-EC"/>
</dbReference>
<dbReference type="InterPro" id="IPR051786">
    <property type="entry name" value="ASN_synthetase/amidase"/>
</dbReference>
<dbReference type="SUPFAM" id="SSF56235">
    <property type="entry name" value="N-terminal nucleophile aminohydrolases (Ntn hydrolases)"/>
    <property type="match status" value="1"/>
</dbReference>
<comment type="catalytic activity">
    <reaction evidence="7">
        <text>L-aspartate + L-glutamine + ATP + H2O = L-asparagine + L-glutamate + AMP + diphosphate + H(+)</text>
        <dbReference type="Rhea" id="RHEA:12228"/>
        <dbReference type="ChEBI" id="CHEBI:15377"/>
        <dbReference type="ChEBI" id="CHEBI:15378"/>
        <dbReference type="ChEBI" id="CHEBI:29985"/>
        <dbReference type="ChEBI" id="CHEBI:29991"/>
        <dbReference type="ChEBI" id="CHEBI:30616"/>
        <dbReference type="ChEBI" id="CHEBI:33019"/>
        <dbReference type="ChEBI" id="CHEBI:58048"/>
        <dbReference type="ChEBI" id="CHEBI:58359"/>
        <dbReference type="ChEBI" id="CHEBI:456215"/>
        <dbReference type="EC" id="6.3.5.4"/>
    </reaction>
</comment>
<evidence type="ECO:0000256" key="3">
    <source>
        <dbReference type="ARBA" id="ARBA00012737"/>
    </source>
</evidence>
<keyword evidence="5 9" id="KW-0067">ATP-binding</keyword>
<evidence type="ECO:0000313" key="12">
    <source>
        <dbReference type="Proteomes" id="UP000001635"/>
    </source>
</evidence>
<protein>
    <recommendedName>
        <fullName evidence="3">asparagine synthase (glutamine-hydrolyzing)</fullName>
        <ecNumber evidence="3">6.3.5.4</ecNumber>
    </recommendedName>
</protein>
<evidence type="ECO:0000256" key="4">
    <source>
        <dbReference type="ARBA" id="ARBA00022741"/>
    </source>
</evidence>
<dbReference type="RefSeq" id="WP_014020349.1">
    <property type="nucleotide sequence ID" value="NC_015914.1"/>
</dbReference>
<keyword evidence="12" id="KW-1185">Reference proteome</keyword>
<dbReference type="CDD" id="cd01991">
    <property type="entry name" value="Asn_synthase_B_C"/>
    <property type="match status" value="1"/>
</dbReference>
<evidence type="ECO:0000256" key="5">
    <source>
        <dbReference type="ARBA" id="ARBA00022840"/>
    </source>
</evidence>
<feature type="active site" description="For GATase activity" evidence="8">
    <location>
        <position position="2"/>
    </location>
</feature>
<dbReference type="NCBIfam" id="TIGR01536">
    <property type="entry name" value="asn_synth_AEB"/>
    <property type="match status" value="1"/>
</dbReference>
<dbReference type="eggNOG" id="COG0367">
    <property type="taxonomic scope" value="Bacteria"/>
</dbReference>
<dbReference type="AlphaFoldDB" id="G0J5Z3"/>
<dbReference type="STRING" id="880070.Cycma_2314"/>
<evidence type="ECO:0000256" key="7">
    <source>
        <dbReference type="ARBA" id="ARBA00048741"/>
    </source>
</evidence>
<dbReference type="EMBL" id="CP002955">
    <property type="protein sequence ID" value="AEL26056.1"/>
    <property type="molecule type" value="Genomic_DNA"/>
</dbReference>